<keyword evidence="3 6" id="KW-0808">Transferase</keyword>
<dbReference type="RefSeq" id="WP_120355587.1">
    <property type="nucleotide sequence ID" value="NZ_RAQO01000008.1"/>
</dbReference>
<keyword evidence="1 6" id="KW-0444">Lipid biosynthesis</keyword>
<protein>
    <recommendedName>
        <fullName evidence="6">Acyl-[acyl-carrier-protein]--UDP-N-acetylglucosamine O-acyltransferase</fullName>
        <shortName evidence="6">UDP-N-acetylglucosamine acyltransferase</shortName>
        <ecNumber evidence="6">2.3.1.129</ecNumber>
    </recommendedName>
</protein>
<dbReference type="NCBIfam" id="NF003657">
    <property type="entry name" value="PRK05289.1"/>
    <property type="match status" value="1"/>
</dbReference>
<dbReference type="Gene3D" id="1.20.1180.10">
    <property type="entry name" value="Udp N-acetylglucosamine O-acyltransferase, C-terminal domain"/>
    <property type="match status" value="1"/>
</dbReference>
<dbReference type="OrthoDB" id="9807278at2"/>
<dbReference type="Proteomes" id="UP000286482">
    <property type="component" value="Unassembled WGS sequence"/>
</dbReference>
<dbReference type="InterPro" id="IPR037157">
    <property type="entry name" value="Acetyltransf_C_sf"/>
</dbReference>
<evidence type="ECO:0000313" key="8">
    <source>
        <dbReference type="EMBL" id="RKF15501.1"/>
    </source>
</evidence>
<comment type="function">
    <text evidence="6">Involved in the biosynthesis of lipid A, a phosphorylated glycolipid that anchors the lipopolysaccharide to the outer membrane of the cell.</text>
</comment>
<dbReference type="GO" id="GO:0009245">
    <property type="term" value="P:lipid A biosynthetic process"/>
    <property type="evidence" value="ECO:0007669"/>
    <property type="project" value="UniProtKB-UniRule"/>
</dbReference>
<dbReference type="AlphaFoldDB" id="A0A420E7W3"/>
<comment type="subunit">
    <text evidence="6">Homotrimer.</text>
</comment>
<keyword evidence="4 6" id="KW-0443">Lipid metabolism</keyword>
<dbReference type="UniPathway" id="UPA00359">
    <property type="reaction ID" value="UER00477"/>
</dbReference>
<keyword evidence="5 6" id="KW-0012">Acyltransferase</keyword>
<dbReference type="EMBL" id="RAQO01000008">
    <property type="protein sequence ID" value="RKF15501.1"/>
    <property type="molecule type" value="Genomic_DNA"/>
</dbReference>
<dbReference type="GO" id="GO:0005737">
    <property type="term" value="C:cytoplasm"/>
    <property type="evidence" value="ECO:0007669"/>
    <property type="project" value="UniProtKB-SubCell"/>
</dbReference>
<dbReference type="PIRSF" id="PIRSF000456">
    <property type="entry name" value="UDP-GlcNAc_acltr"/>
    <property type="match status" value="1"/>
</dbReference>
<comment type="pathway">
    <text evidence="6">Glycolipid biosynthesis; lipid IV(A) biosynthesis; lipid IV(A) from (3R)-3-hydroxytetradecanoyl-[acyl-carrier-protein] and UDP-N-acetyl-alpha-D-glucosamine: step 1/6.</text>
</comment>
<keyword evidence="2 6" id="KW-0441">Lipid A biosynthesis</keyword>
<dbReference type="GO" id="GO:0016020">
    <property type="term" value="C:membrane"/>
    <property type="evidence" value="ECO:0007669"/>
    <property type="project" value="GOC"/>
</dbReference>
<dbReference type="GO" id="GO:0008780">
    <property type="term" value="F:acyl-[acyl-carrier-protein]-UDP-N-acetylglucosamine O-acyltransferase activity"/>
    <property type="evidence" value="ECO:0007669"/>
    <property type="project" value="UniProtKB-UniRule"/>
</dbReference>
<dbReference type="PANTHER" id="PTHR43480:SF1">
    <property type="entry name" value="ACYL-[ACYL-CARRIER-PROTEIN]--UDP-N-ACETYLGLUCOSAMINE O-ACYLTRANSFERASE, MITOCHONDRIAL-RELATED"/>
    <property type="match status" value="1"/>
</dbReference>
<evidence type="ECO:0000256" key="3">
    <source>
        <dbReference type="ARBA" id="ARBA00022679"/>
    </source>
</evidence>
<evidence type="ECO:0000256" key="6">
    <source>
        <dbReference type="HAMAP-Rule" id="MF_00387"/>
    </source>
</evidence>
<name>A0A420E7W3_9ALTE</name>
<evidence type="ECO:0000256" key="1">
    <source>
        <dbReference type="ARBA" id="ARBA00022516"/>
    </source>
</evidence>
<dbReference type="NCBIfam" id="TIGR01852">
    <property type="entry name" value="lipid_A_lpxA"/>
    <property type="match status" value="1"/>
</dbReference>
<comment type="similarity">
    <text evidence="6">Belongs to the transferase hexapeptide repeat family. LpxA subfamily.</text>
</comment>
<feature type="domain" description="UDP N-acetylglucosamine O-acyltransferase C-terminal" evidence="7">
    <location>
        <begin position="180"/>
        <end position="261"/>
    </location>
</feature>
<evidence type="ECO:0000256" key="5">
    <source>
        <dbReference type="ARBA" id="ARBA00023315"/>
    </source>
</evidence>
<dbReference type="SUPFAM" id="SSF51161">
    <property type="entry name" value="Trimeric LpxA-like enzymes"/>
    <property type="match status" value="1"/>
</dbReference>
<keyword evidence="6" id="KW-0963">Cytoplasm</keyword>
<organism evidence="8 9">
    <name type="scientific">Alginatibacterium sediminis</name>
    <dbReference type="NCBI Taxonomy" id="2164068"/>
    <lineage>
        <taxon>Bacteria</taxon>
        <taxon>Pseudomonadati</taxon>
        <taxon>Pseudomonadota</taxon>
        <taxon>Gammaproteobacteria</taxon>
        <taxon>Alteromonadales</taxon>
        <taxon>Alteromonadaceae</taxon>
        <taxon>Alginatibacterium</taxon>
    </lineage>
</organism>
<dbReference type="InterPro" id="IPR010137">
    <property type="entry name" value="Lipid_A_LpxA"/>
</dbReference>
<evidence type="ECO:0000313" key="9">
    <source>
        <dbReference type="Proteomes" id="UP000286482"/>
    </source>
</evidence>
<keyword evidence="6" id="KW-0677">Repeat</keyword>
<sequence>MLNPTAQIHPTAIIEGEVTLGDQVKIGAYTLIQGPVTIGDNCEISSHVVIRGRTTIGQNNRIFQFASIGEDCQDLKYAGEDTSLVIGDNNTFRESVTVHRGTIQDNSITRIGNNCLFMINAHVAHDCIVGNGCIFANNATLAGHVTIGDNVIFGGQAAIHQFGKVGSYAFIGGCAAVNKDVPPFVMVVGNYARPVAVNTEGLLRRGFAKDTIRSLRSAYKTLYRSGLGLEEAITKIESDLPQSEALGQFVAFLRDNGRGIVR</sequence>
<keyword evidence="9" id="KW-1185">Reference proteome</keyword>
<dbReference type="PANTHER" id="PTHR43480">
    <property type="entry name" value="ACYL-[ACYL-CARRIER-PROTEIN]--UDP-N-ACETYLGLUCOSAMINE O-ACYLTRANSFERASE"/>
    <property type="match status" value="1"/>
</dbReference>
<dbReference type="HAMAP" id="MF_00387">
    <property type="entry name" value="LpxA"/>
    <property type="match status" value="1"/>
</dbReference>
<dbReference type="InterPro" id="IPR029098">
    <property type="entry name" value="Acetyltransf_C"/>
</dbReference>
<accession>A0A420E7W3</accession>
<dbReference type="InterPro" id="IPR001451">
    <property type="entry name" value="Hexapep"/>
</dbReference>
<dbReference type="CDD" id="cd03351">
    <property type="entry name" value="LbH_UDP-GlcNAc_AT"/>
    <property type="match status" value="1"/>
</dbReference>
<dbReference type="Pfam" id="PF13720">
    <property type="entry name" value="Acetyltransf_11"/>
    <property type="match status" value="1"/>
</dbReference>
<proteinExistence type="inferred from homology"/>
<comment type="catalytic activity">
    <reaction evidence="6">
        <text>a (3R)-hydroxyacyl-[ACP] + UDP-N-acetyl-alpha-D-glucosamine = a UDP-3-O-[(3R)-3-hydroxyacyl]-N-acetyl-alpha-D-glucosamine + holo-[ACP]</text>
        <dbReference type="Rhea" id="RHEA:67812"/>
        <dbReference type="Rhea" id="RHEA-COMP:9685"/>
        <dbReference type="Rhea" id="RHEA-COMP:9945"/>
        <dbReference type="ChEBI" id="CHEBI:57705"/>
        <dbReference type="ChEBI" id="CHEBI:64479"/>
        <dbReference type="ChEBI" id="CHEBI:78827"/>
        <dbReference type="ChEBI" id="CHEBI:173225"/>
        <dbReference type="EC" id="2.3.1.129"/>
    </reaction>
</comment>
<reference evidence="8 9" key="1">
    <citation type="submission" date="2018-09" db="EMBL/GenBank/DDBJ databases">
        <authorList>
            <person name="Wang Z."/>
        </authorList>
    </citation>
    <scope>NUCLEOTIDE SEQUENCE [LARGE SCALE GENOMIC DNA]</scope>
    <source>
        <strain evidence="8 9">ALS 81</strain>
    </source>
</reference>
<dbReference type="Pfam" id="PF00132">
    <property type="entry name" value="Hexapep"/>
    <property type="match status" value="2"/>
</dbReference>
<comment type="subcellular location">
    <subcellularLocation>
        <location evidence="6">Cytoplasm</location>
    </subcellularLocation>
</comment>
<evidence type="ECO:0000256" key="4">
    <source>
        <dbReference type="ARBA" id="ARBA00023098"/>
    </source>
</evidence>
<evidence type="ECO:0000259" key="7">
    <source>
        <dbReference type="Pfam" id="PF13720"/>
    </source>
</evidence>
<comment type="caution">
    <text evidence="8">The sequence shown here is derived from an EMBL/GenBank/DDBJ whole genome shotgun (WGS) entry which is preliminary data.</text>
</comment>
<dbReference type="Gene3D" id="2.160.10.10">
    <property type="entry name" value="Hexapeptide repeat proteins"/>
    <property type="match status" value="1"/>
</dbReference>
<gene>
    <name evidence="6" type="primary">lpxA</name>
    <name evidence="8" type="ORF">DBZ36_14010</name>
</gene>
<dbReference type="InterPro" id="IPR011004">
    <property type="entry name" value="Trimer_LpxA-like_sf"/>
</dbReference>
<evidence type="ECO:0000256" key="2">
    <source>
        <dbReference type="ARBA" id="ARBA00022556"/>
    </source>
</evidence>
<dbReference type="EC" id="2.3.1.129" evidence="6"/>